<evidence type="ECO:0000313" key="3">
    <source>
        <dbReference type="Proteomes" id="UP000828390"/>
    </source>
</evidence>
<reference evidence="2" key="2">
    <citation type="submission" date="2020-11" db="EMBL/GenBank/DDBJ databases">
        <authorList>
            <person name="McCartney M.A."/>
            <person name="Auch B."/>
            <person name="Kono T."/>
            <person name="Mallez S."/>
            <person name="Becker A."/>
            <person name="Gohl D.M."/>
            <person name="Silverstein K.A.T."/>
            <person name="Koren S."/>
            <person name="Bechman K.B."/>
            <person name="Herman A."/>
            <person name="Abrahante J.E."/>
            <person name="Garbe J."/>
        </authorList>
    </citation>
    <scope>NUCLEOTIDE SEQUENCE</scope>
    <source>
        <strain evidence="2">Duluth1</strain>
        <tissue evidence="2">Whole animal</tissue>
    </source>
</reference>
<dbReference type="AlphaFoldDB" id="A0A9D4F0S1"/>
<keyword evidence="3" id="KW-1185">Reference proteome</keyword>
<name>A0A9D4F0S1_DREPO</name>
<feature type="compositionally biased region" description="Basic and acidic residues" evidence="1">
    <location>
        <begin position="51"/>
        <end position="63"/>
    </location>
</feature>
<protein>
    <submittedName>
        <fullName evidence="2">Uncharacterized protein</fullName>
    </submittedName>
</protein>
<sequence length="87" mass="9979">MDYTYRNLKYDWMPDDVVDMRIDYATEAALTRQYKALLTRMAENPPMTSGGDHDSSDRWESSRDSSGYGNYTQIVEPTSSTNDHSAK</sequence>
<evidence type="ECO:0000256" key="1">
    <source>
        <dbReference type="SAM" id="MobiDB-lite"/>
    </source>
</evidence>
<feature type="region of interest" description="Disordered" evidence="1">
    <location>
        <begin position="41"/>
        <end position="87"/>
    </location>
</feature>
<gene>
    <name evidence="2" type="ORF">DPMN_165701</name>
</gene>
<feature type="compositionally biased region" description="Polar residues" evidence="1">
    <location>
        <begin position="67"/>
        <end position="87"/>
    </location>
</feature>
<organism evidence="2 3">
    <name type="scientific">Dreissena polymorpha</name>
    <name type="common">Zebra mussel</name>
    <name type="synonym">Mytilus polymorpha</name>
    <dbReference type="NCBI Taxonomy" id="45954"/>
    <lineage>
        <taxon>Eukaryota</taxon>
        <taxon>Metazoa</taxon>
        <taxon>Spiralia</taxon>
        <taxon>Lophotrochozoa</taxon>
        <taxon>Mollusca</taxon>
        <taxon>Bivalvia</taxon>
        <taxon>Autobranchia</taxon>
        <taxon>Heteroconchia</taxon>
        <taxon>Euheterodonta</taxon>
        <taxon>Imparidentia</taxon>
        <taxon>Neoheterodontei</taxon>
        <taxon>Myida</taxon>
        <taxon>Dreissenoidea</taxon>
        <taxon>Dreissenidae</taxon>
        <taxon>Dreissena</taxon>
    </lineage>
</organism>
<dbReference type="Proteomes" id="UP000828390">
    <property type="component" value="Unassembled WGS sequence"/>
</dbReference>
<dbReference type="EMBL" id="JAIWYP010000008">
    <property type="protein sequence ID" value="KAH3787575.1"/>
    <property type="molecule type" value="Genomic_DNA"/>
</dbReference>
<accession>A0A9D4F0S1</accession>
<evidence type="ECO:0000313" key="2">
    <source>
        <dbReference type="EMBL" id="KAH3787575.1"/>
    </source>
</evidence>
<proteinExistence type="predicted"/>
<comment type="caution">
    <text evidence="2">The sequence shown here is derived from an EMBL/GenBank/DDBJ whole genome shotgun (WGS) entry which is preliminary data.</text>
</comment>
<reference evidence="2" key="1">
    <citation type="journal article" date="2019" name="bioRxiv">
        <title>The Genome of the Zebra Mussel, Dreissena polymorpha: A Resource for Invasive Species Research.</title>
        <authorList>
            <person name="McCartney M.A."/>
            <person name="Auch B."/>
            <person name="Kono T."/>
            <person name="Mallez S."/>
            <person name="Zhang Y."/>
            <person name="Obille A."/>
            <person name="Becker A."/>
            <person name="Abrahante J.E."/>
            <person name="Garbe J."/>
            <person name="Badalamenti J.P."/>
            <person name="Herman A."/>
            <person name="Mangelson H."/>
            <person name="Liachko I."/>
            <person name="Sullivan S."/>
            <person name="Sone E.D."/>
            <person name="Koren S."/>
            <person name="Silverstein K.A.T."/>
            <person name="Beckman K.B."/>
            <person name="Gohl D.M."/>
        </authorList>
    </citation>
    <scope>NUCLEOTIDE SEQUENCE</scope>
    <source>
        <strain evidence="2">Duluth1</strain>
        <tissue evidence="2">Whole animal</tissue>
    </source>
</reference>